<dbReference type="Proteomes" id="UP000290092">
    <property type="component" value="Unassembled WGS sequence"/>
</dbReference>
<dbReference type="RefSeq" id="WP_114840732.1">
    <property type="nucleotide sequence ID" value="NZ_CP031219.1"/>
</dbReference>
<name>A0AAX2AGK0_9BACT</name>
<organism evidence="1 2">
    <name type="scientific">Malaciobacter mytili LMG 24559</name>
    <dbReference type="NCBI Taxonomy" id="1032238"/>
    <lineage>
        <taxon>Bacteria</taxon>
        <taxon>Pseudomonadati</taxon>
        <taxon>Campylobacterota</taxon>
        <taxon>Epsilonproteobacteria</taxon>
        <taxon>Campylobacterales</taxon>
        <taxon>Arcobacteraceae</taxon>
        <taxon>Malaciobacter</taxon>
    </lineage>
</organism>
<protein>
    <recommendedName>
        <fullName evidence="3">Lipoprotein</fullName>
    </recommendedName>
</protein>
<dbReference type="PROSITE" id="PS51257">
    <property type="entry name" value="PROKAR_LIPOPROTEIN"/>
    <property type="match status" value="1"/>
</dbReference>
<evidence type="ECO:0000313" key="1">
    <source>
        <dbReference type="EMBL" id="RXK15507.1"/>
    </source>
</evidence>
<reference evidence="1 2" key="1">
    <citation type="submission" date="2017-09" db="EMBL/GenBank/DDBJ databases">
        <title>Genomics of the genus Arcobacter.</title>
        <authorList>
            <person name="Perez-Cataluna A."/>
            <person name="Figueras M.J."/>
            <person name="Salas-Masso N."/>
        </authorList>
    </citation>
    <scope>NUCLEOTIDE SEQUENCE [LARGE SCALE GENOMIC DNA]</scope>
    <source>
        <strain evidence="1 2">CECT 7386</strain>
    </source>
</reference>
<dbReference type="AlphaFoldDB" id="A0AAX2AGK0"/>
<dbReference type="KEGG" id="amyt:AMYT_0221"/>
<accession>A0AAX2AGK0</accession>
<proteinExistence type="predicted"/>
<keyword evidence="2" id="KW-1185">Reference proteome</keyword>
<evidence type="ECO:0008006" key="3">
    <source>
        <dbReference type="Google" id="ProtNLM"/>
    </source>
</evidence>
<evidence type="ECO:0000313" key="2">
    <source>
        <dbReference type="Proteomes" id="UP000290092"/>
    </source>
</evidence>
<dbReference type="EMBL" id="NXID01000027">
    <property type="protein sequence ID" value="RXK15507.1"/>
    <property type="molecule type" value="Genomic_DNA"/>
</dbReference>
<comment type="caution">
    <text evidence="1">The sequence shown here is derived from an EMBL/GenBank/DDBJ whole genome shotgun (WGS) entry which is preliminary data.</text>
</comment>
<gene>
    <name evidence="1" type="ORF">CP985_08215</name>
</gene>
<sequence length="134" mass="15237">MKKLIGLVGTLFFVMLIATGCGRGTMVHNVDNSSYIESKNITMAQVEQAITKGAIRKGWTTKKIKTGLLESKVNVRGKHFVMVNIAYNTKGYKITYKDSQNMNYNAENNTIHKNYNKWIGNLERNINYELSLLK</sequence>